<keyword evidence="1" id="KW-0472">Membrane</keyword>
<evidence type="ECO:0000256" key="1">
    <source>
        <dbReference type="SAM" id="Phobius"/>
    </source>
</evidence>
<dbReference type="Proteomes" id="UP000003973">
    <property type="component" value="Unassembled WGS sequence"/>
</dbReference>
<comment type="caution">
    <text evidence="2">The sequence shown here is derived from an EMBL/GenBank/DDBJ whole genome shotgun (WGS) entry which is preliminary data.</text>
</comment>
<keyword evidence="3" id="KW-1185">Reference proteome</keyword>
<keyword evidence="1" id="KW-0812">Transmembrane</keyword>
<protein>
    <recommendedName>
        <fullName evidence="4">Transmembrane protein</fullName>
    </recommendedName>
</protein>
<accession>C3X4B0</accession>
<feature type="transmembrane region" description="Helical" evidence="1">
    <location>
        <begin position="20"/>
        <end position="45"/>
    </location>
</feature>
<dbReference type="RefSeq" id="WP_005877463.1">
    <property type="nucleotide sequence ID" value="NZ_CABMNL010000001.1"/>
</dbReference>
<keyword evidence="1" id="KW-1133">Transmembrane helix</keyword>
<reference evidence="2" key="1">
    <citation type="submission" date="2011-10" db="EMBL/GenBank/DDBJ databases">
        <title>The Genome Sequence of Oxalobacter formigenes HOxBLS.</title>
        <authorList>
            <consortium name="The Broad Institute Genome Sequencing Platform"/>
            <person name="Earl A."/>
            <person name="Ward D."/>
            <person name="Feldgarden M."/>
            <person name="Gevers D."/>
            <person name="Allison M.J."/>
            <person name="Humphrey S."/>
            <person name="Young S.K."/>
            <person name="Zeng Q."/>
            <person name="Gargeya S."/>
            <person name="Fitzgerald M."/>
            <person name="Haas B."/>
            <person name="Abouelleil A."/>
            <person name="Alvarado L."/>
            <person name="Arachchi H.M."/>
            <person name="Berlin A."/>
            <person name="Brown A."/>
            <person name="Chapman S.B."/>
            <person name="Chen Z."/>
            <person name="Dunbar C."/>
            <person name="Freedman E."/>
            <person name="Gearin G."/>
            <person name="Goldberg J."/>
            <person name="Griggs A."/>
            <person name="Gujja S."/>
            <person name="Heiman D."/>
            <person name="Howarth C."/>
            <person name="Larson L."/>
            <person name="Lui A."/>
            <person name="MacDonald P.J.P."/>
            <person name="Montmayeur A."/>
            <person name="Murphy C."/>
            <person name="Neiman D."/>
            <person name="Pearson M."/>
            <person name="Priest M."/>
            <person name="Roberts A."/>
            <person name="Saif S."/>
            <person name="Shea T."/>
            <person name="Shenoy N."/>
            <person name="Sisk P."/>
            <person name="Stolte C."/>
            <person name="Sykes S."/>
            <person name="Wortman J."/>
            <person name="Nusbaum C."/>
            <person name="Birren B."/>
        </authorList>
    </citation>
    <scope>NUCLEOTIDE SEQUENCE [LARGE SCALE GENOMIC DNA]</scope>
    <source>
        <strain evidence="2">HOxBLS</strain>
    </source>
</reference>
<dbReference type="EMBL" id="ACDP02000007">
    <property type="protein sequence ID" value="EEO28046.1"/>
    <property type="molecule type" value="Genomic_DNA"/>
</dbReference>
<gene>
    <name evidence="2" type="ORF">OFAG_01199</name>
</gene>
<dbReference type="eggNOG" id="COG3671">
    <property type="taxonomic scope" value="Bacteria"/>
</dbReference>
<name>C3X4B0_9BURK</name>
<proteinExistence type="predicted"/>
<dbReference type="AlphaFoldDB" id="C3X4B0"/>
<dbReference type="HOGENOM" id="CLU_129294_1_0_4"/>
<evidence type="ECO:0000313" key="2">
    <source>
        <dbReference type="EMBL" id="EEO28046.1"/>
    </source>
</evidence>
<organism evidence="2 3">
    <name type="scientific">Oxalobacter paraformigenes</name>
    <dbReference type="NCBI Taxonomy" id="556268"/>
    <lineage>
        <taxon>Bacteria</taxon>
        <taxon>Pseudomonadati</taxon>
        <taxon>Pseudomonadota</taxon>
        <taxon>Betaproteobacteria</taxon>
        <taxon>Burkholderiales</taxon>
        <taxon>Oxalobacteraceae</taxon>
        <taxon>Oxalobacter</taxon>
    </lineage>
</organism>
<sequence length="125" mass="14959">MATDTEVYHSPYINTLRSAAWWLYLFHAVCFLLTLGLLSFIPLILDYLGRPKAANTFVYTHYTWQIRSFWWYLIWGGVGWIFYFTLLGIPIAMLVWVLAWVWYAYRLIKGFLYLNDNIPMPYPEN</sequence>
<evidence type="ECO:0000313" key="3">
    <source>
        <dbReference type="Proteomes" id="UP000003973"/>
    </source>
</evidence>
<feature type="transmembrane region" description="Helical" evidence="1">
    <location>
        <begin position="80"/>
        <end position="105"/>
    </location>
</feature>
<evidence type="ECO:0008006" key="4">
    <source>
        <dbReference type="Google" id="ProtNLM"/>
    </source>
</evidence>